<name>A0A1W4WCT8_AGRPL</name>
<reference evidence="2" key="1">
    <citation type="submission" date="2025-08" db="UniProtKB">
        <authorList>
            <consortium name="RefSeq"/>
        </authorList>
    </citation>
    <scope>IDENTIFICATION</scope>
    <source>
        <tissue evidence="2">Entire body</tissue>
    </source>
</reference>
<dbReference type="SUPFAM" id="SSF50978">
    <property type="entry name" value="WD40 repeat-like"/>
    <property type="match status" value="1"/>
</dbReference>
<dbReference type="Proteomes" id="UP000192223">
    <property type="component" value="Unplaced"/>
</dbReference>
<dbReference type="GeneID" id="108734650"/>
<gene>
    <name evidence="2" type="primary">LOC108734650</name>
</gene>
<dbReference type="Pfam" id="PF15907">
    <property type="entry name" value="Itfg2"/>
    <property type="match status" value="1"/>
</dbReference>
<dbReference type="KEGG" id="apln:108734650"/>
<dbReference type="SUPFAM" id="SSF69318">
    <property type="entry name" value="Integrin alpha N-terminal domain"/>
    <property type="match status" value="1"/>
</dbReference>
<dbReference type="RefSeq" id="XP_018321786.1">
    <property type="nucleotide sequence ID" value="XM_018466284.2"/>
</dbReference>
<dbReference type="InterPro" id="IPR031793">
    <property type="entry name" value="KICSTOR_ITFG2"/>
</dbReference>
<dbReference type="PANTHER" id="PTHR16317">
    <property type="entry name" value="INTEGRIN ALPHA REPEAT DOMAIN-CONTAINING"/>
    <property type="match status" value="1"/>
</dbReference>
<dbReference type="PANTHER" id="PTHR16317:SF1">
    <property type="entry name" value="KICSTOR COMPLEX PROTEIN ITFG2"/>
    <property type="match status" value="1"/>
</dbReference>
<dbReference type="OrthoDB" id="9996127at2759"/>
<dbReference type="InParanoid" id="A0A1W4WCT8"/>
<dbReference type="GO" id="GO:0032006">
    <property type="term" value="P:regulation of TOR signaling"/>
    <property type="evidence" value="ECO:0007669"/>
    <property type="project" value="TreeGrafter"/>
</dbReference>
<protein>
    <submittedName>
        <fullName evidence="2">KICSTOR complex protein ITFG2</fullName>
    </submittedName>
</protein>
<organism evidence="1 2">
    <name type="scientific">Agrilus planipennis</name>
    <name type="common">Emerald ash borer</name>
    <name type="synonym">Agrilus marcopoli</name>
    <dbReference type="NCBI Taxonomy" id="224129"/>
    <lineage>
        <taxon>Eukaryota</taxon>
        <taxon>Metazoa</taxon>
        <taxon>Ecdysozoa</taxon>
        <taxon>Arthropoda</taxon>
        <taxon>Hexapoda</taxon>
        <taxon>Insecta</taxon>
        <taxon>Pterygota</taxon>
        <taxon>Neoptera</taxon>
        <taxon>Endopterygota</taxon>
        <taxon>Coleoptera</taxon>
        <taxon>Polyphaga</taxon>
        <taxon>Elateriformia</taxon>
        <taxon>Buprestoidea</taxon>
        <taxon>Buprestidae</taxon>
        <taxon>Agrilinae</taxon>
        <taxon>Agrilus</taxon>
    </lineage>
</organism>
<keyword evidence="1" id="KW-1185">Reference proteome</keyword>
<evidence type="ECO:0000313" key="1">
    <source>
        <dbReference type="Proteomes" id="UP000192223"/>
    </source>
</evidence>
<dbReference type="InterPro" id="IPR028994">
    <property type="entry name" value="Integrin_alpha_N"/>
</dbReference>
<evidence type="ECO:0000313" key="2">
    <source>
        <dbReference type="RefSeq" id="XP_018321786.1"/>
    </source>
</evidence>
<proteinExistence type="predicted"/>
<accession>A0A1W4WCT8</accession>
<dbReference type="AlphaFoldDB" id="A0A1W4WCT8"/>
<dbReference type="STRING" id="224129.A0A1W4WCT8"/>
<dbReference type="InterPro" id="IPR036322">
    <property type="entry name" value="WD40_repeat_dom_sf"/>
</dbReference>
<sequence>MQEVILCTHISSFSAKTITVLIMRSISLVSQLEFSFSGNVARNALTLGDVDNDGDIELVVGNEDGEMEVFKYNNKWQKIGDFSFITCIGIGDILNINQNCLVVITADGWCHIYYCPPQSKKLENSDIDITDGQVMSSGSTDSDKNIQTPQTDSQNLKLKCIHVQRIPPNTMDVVIGDIDGDGLTEIVFGLTDRVVRSYRWLGKDYKTDHFVSELGNVYNNTGLLSGKPCLLVSQPGGTFMRITSEDPINLSLTDEFEDLNITKTRSEKSMESAVDYQFLGISRMRNQIVHTEILGDLNNPRILIDKHLQETSHDLDNCSKSKPYSLATLDGTIMLVQDEVILWAMAVDHQIFALEKIDITEKNSDDVIASTWDGYTYILDQDRNSVRFQVGESIQAFCSGHYTLTPGASPSTCLVYVTFKNKVRLYYDIPLSEMVTKKFEPICDNQEIQELLKVSDPAFKRKFVEYVMYNLKV</sequence>